<gene>
    <name evidence="2" type="ORF">BdWA1_002019</name>
</gene>
<dbReference type="InterPro" id="IPR000608">
    <property type="entry name" value="UBC"/>
</dbReference>
<dbReference type="GeneID" id="94336317"/>
<evidence type="ECO:0000259" key="1">
    <source>
        <dbReference type="PROSITE" id="PS50127"/>
    </source>
</evidence>
<evidence type="ECO:0000313" key="3">
    <source>
        <dbReference type="Proteomes" id="UP001214638"/>
    </source>
</evidence>
<dbReference type="RefSeq" id="XP_067803612.1">
    <property type="nucleotide sequence ID" value="XM_067947048.1"/>
</dbReference>
<organism evidence="2 3">
    <name type="scientific">Babesia duncani</name>
    <dbReference type="NCBI Taxonomy" id="323732"/>
    <lineage>
        <taxon>Eukaryota</taxon>
        <taxon>Sar</taxon>
        <taxon>Alveolata</taxon>
        <taxon>Apicomplexa</taxon>
        <taxon>Aconoidasida</taxon>
        <taxon>Piroplasmida</taxon>
        <taxon>Babesiidae</taxon>
        <taxon>Babesia</taxon>
    </lineage>
</organism>
<proteinExistence type="predicted"/>
<reference evidence="2" key="1">
    <citation type="journal article" date="2023" name="Nat. Microbiol.">
        <title>Babesia duncani multi-omics identifies virulence factors and drug targets.</title>
        <authorList>
            <person name="Singh P."/>
            <person name="Lonardi S."/>
            <person name="Liang Q."/>
            <person name="Vydyam P."/>
            <person name="Khabirova E."/>
            <person name="Fang T."/>
            <person name="Gihaz S."/>
            <person name="Thekkiniath J."/>
            <person name="Munshi M."/>
            <person name="Abel S."/>
            <person name="Ciampossin L."/>
            <person name="Batugedara G."/>
            <person name="Gupta M."/>
            <person name="Lu X.M."/>
            <person name="Lenz T."/>
            <person name="Chakravarty S."/>
            <person name="Cornillot E."/>
            <person name="Hu Y."/>
            <person name="Ma W."/>
            <person name="Gonzalez L.M."/>
            <person name="Sanchez S."/>
            <person name="Estrada K."/>
            <person name="Sanchez-Flores A."/>
            <person name="Montero E."/>
            <person name="Harb O.S."/>
            <person name="Le Roch K.G."/>
            <person name="Mamoun C.B."/>
        </authorList>
    </citation>
    <scope>NUCLEOTIDE SEQUENCE</scope>
    <source>
        <strain evidence="2">WA1</strain>
    </source>
</reference>
<evidence type="ECO:0000313" key="2">
    <source>
        <dbReference type="EMBL" id="KAK2196770.1"/>
    </source>
</evidence>
<sequence length="151" mass="16797">MLTWSYACIEITNLQAPDCVSLSFTDPSDIMQFVLTITPPEGAFEGIPVRFLCRATEGYPHDRLRVVCACKIIHPNILGANAAKCAGAVCLDILREAWRPVYSIETVALGLLHLLLEPSCEDPIDSEAAMLYKSDPQHFRLLNLAFMTDER</sequence>
<comment type="caution">
    <text evidence="2">The sequence shown here is derived from an EMBL/GenBank/DDBJ whole genome shotgun (WGS) entry which is preliminary data.</text>
</comment>
<dbReference type="AlphaFoldDB" id="A0AAD9PL94"/>
<dbReference type="CDD" id="cd23794">
    <property type="entry name" value="UBCc_UBE2F_UBE2M"/>
    <property type="match status" value="1"/>
</dbReference>
<dbReference type="PROSITE" id="PS50127">
    <property type="entry name" value="UBC_2"/>
    <property type="match status" value="1"/>
</dbReference>
<dbReference type="InterPro" id="IPR050113">
    <property type="entry name" value="Ub_conjugating_enzyme"/>
</dbReference>
<dbReference type="Proteomes" id="UP001214638">
    <property type="component" value="Unassembled WGS sequence"/>
</dbReference>
<feature type="domain" description="UBC core" evidence="1">
    <location>
        <begin position="1"/>
        <end position="151"/>
    </location>
</feature>
<protein>
    <submittedName>
        <fullName evidence="2">Bifunctional Ubiquitin-conjugating enzyme E2/Ubiquitin-conjugating enzyme-RWD-like</fullName>
    </submittedName>
</protein>
<dbReference type="Pfam" id="PF00179">
    <property type="entry name" value="UQ_con"/>
    <property type="match status" value="1"/>
</dbReference>
<dbReference type="KEGG" id="bdw:94336317"/>
<dbReference type="SUPFAM" id="SSF54495">
    <property type="entry name" value="UBC-like"/>
    <property type="match status" value="1"/>
</dbReference>
<dbReference type="Gene3D" id="3.10.110.10">
    <property type="entry name" value="Ubiquitin Conjugating Enzyme"/>
    <property type="match status" value="1"/>
</dbReference>
<dbReference type="InterPro" id="IPR016135">
    <property type="entry name" value="UBQ-conjugating_enzyme/RWD"/>
</dbReference>
<dbReference type="SMART" id="SM00212">
    <property type="entry name" value="UBCc"/>
    <property type="match status" value="1"/>
</dbReference>
<accession>A0AAD9PL94</accession>
<dbReference type="EMBL" id="JALLKP010000002">
    <property type="protein sequence ID" value="KAK2196770.1"/>
    <property type="molecule type" value="Genomic_DNA"/>
</dbReference>
<name>A0AAD9PL94_9APIC</name>
<keyword evidence="3" id="KW-1185">Reference proteome</keyword>
<dbReference type="PANTHER" id="PTHR24067">
    <property type="entry name" value="UBIQUITIN-CONJUGATING ENZYME E2"/>
    <property type="match status" value="1"/>
</dbReference>